<keyword evidence="3 6" id="KW-0812">Transmembrane</keyword>
<dbReference type="PANTHER" id="PTHR33545:SF5">
    <property type="entry name" value="UPF0750 MEMBRANE PROTEIN YITT"/>
    <property type="match status" value="1"/>
</dbReference>
<accession>A0A433RVF9</accession>
<dbReference type="Pfam" id="PF10035">
    <property type="entry name" value="DUF2179"/>
    <property type="match status" value="1"/>
</dbReference>
<dbReference type="EMBL" id="JTFC01000026">
    <property type="protein sequence ID" value="RUS57271.1"/>
    <property type="molecule type" value="Genomic_DNA"/>
</dbReference>
<dbReference type="CDD" id="cd16380">
    <property type="entry name" value="YitT_C"/>
    <property type="match status" value="1"/>
</dbReference>
<evidence type="ECO:0000313" key="8">
    <source>
        <dbReference type="EMBL" id="RUS57271.1"/>
    </source>
</evidence>
<evidence type="ECO:0000256" key="2">
    <source>
        <dbReference type="ARBA" id="ARBA00022475"/>
    </source>
</evidence>
<dbReference type="InterPro" id="IPR015867">
    <property type="entry name" value="N-reg_PII/ATP_PRibTrfase_C"/>
</dbReference>
<comment type="subcellular location">
    <subcellularLocation>
        <location evidence="1">Cell membrane</location>
        <topology evidence="1">Multi-pass membrane protein</topology>
    </subcellularLocation>
</comment>
<dbReference type="PANTHER" id="PTHR33545">
    <property type="entry name" value="UPF0750 MEMBRANE PROTEIN YITT-RELATED"/>
    <property type="match status" value="1"/>
</dbReference>
<feature type="transmembrane region" description="Helical" evidence="6">
    <location>
        <begin position="7"/>
        <end position="26"/>
    </location>
</feature>
<reference evidence="8 9" key="1">
    <citation type="submission" date="2014-11" db="EMBL/GenBank/DDBJ databases">
        <title>Genome sequence and analysis of novel Kurthia sp.</title>
        <authorList>
            <person name="Lawson J.N."/>
            <person name="Gonzalez J.E."/>
            <person name="Rinauldi L."/>
            <person name="Xuan Z."/>
            <person name="Firman A."/>
            <person name="Shaddox L."/>
            <person name="Trudeau A."/>
            <person name="Shah S."/>
            <person name="Reiman D."/>
        </authorList>
    </citation>
    <scope>NUCLEOTIDE SEQUENCE [LARGE SCALE GENOMIC DNA]</scope>
    <source>
        <strain evidence="8 9">3B1D</strain>
    </source>
</reference>
<dbReference type="Gene3D" id="3.30.70.120">
    <property type="match status" value="1"/>
</dbReference>
<feature type="domain" description="DUF2179" evidence="7">
    <location>
        <begin position="213"/>
        <end position="267"/>
    </location>
</feature>
<feature type="transmembrane region" description="Helical" evidence="6">
    <location>
        <begin position="73"/>
        <end position="95"/>
    </location>
</feature>
<dbReference type="PIRSF" id="PIRSF006483">
    <property type="entry name" value="Membrane_protein_YitT"/>
    <property type="match status" value="1"/>
</dbReference>
<evidence type="ECO:0000313" key="9">
    <source>
        <dbReference type="Proteomes" id="UP000288623"/>
    </source>
</evidence>
<gene>
    <name evidence="8" type="ORF">QI30_06730</name>
</gene>
<keyword evidence="2" id="KW-1003">Cell membrane</keyword>
<protein>
    <recommendedName>
        <fullName evidence="7">DUF2179 domain-containing protein</fullName>
    </recommendedName>
</protein>
<dbReference type="InterPro" id="IPR003740">
    <property type="entry name" value="YitT"/>
</dbReference>
<dbReference type="Proteomes" id="UP000288623">
    <property type="component" value="Unassembled WGS sequence"/>
</dbReference>
<evidence type="ECO:0000256" key="1">
    <source>
        <dbReference type="ARBA" id="ARBA00004651"/>
    </source>
</evidence>
<evidence type="ECO:0000256" key="4">
    <source>
        <dbReference type="ARBA" id="ARBA00022989"/>
    </source>
</evidence>
<keyword evidence="4 6" id="KW-1133">Transmembrane helix</keyword>
<evidence type="ECO:0000256" key="5">
    <source>
        <dbReference type="ARBA" id="ARBA00023136"/>
    </source>
</evidence>
<name>A0A433RVF9_9BACL</name>
<dbReference type="Pfam" id="PF02588">
    <property type="entry name" value="YitT_membrane"/>
    <property type="match status" value="1"/>
</dbReference>
<dbReference type="InterPro" id="IPR019264">
    <property type="entry name" value="DUF2179"/>
</dbReference>
<feature type="transmembrane region" description="Helical" evidence="6">
    <location>
        <begin position="140"/>
        <end position="164"/>
    </location>
</feature>
<evidence type="ECO:0000256" key="6">
    <source>
        <dbReference type="SAM" id="Phobius"/>
    </source>
</evidence>
<keyword evidence="5 6" id="KW-0472">Membrane</keyword>
<comment type="caution">
    <text evidence="8">The sequence shown here is derived from an EMBL/GenBank/DDBJ whole genome shotgun (WGS) entry which is preliminary data.</text>
</comment>
<evidence type="ECO:0000256" key="3">
    <source>
        <dbReference type="ARBA" id="ARBA00022692"/>
    </source>
</evidence>
<feature type="transmembrane region" description="Helical" evidence="6">
    <location>
        <begin position="101"/>
        <end position="119"/>
    </location>
</feature>
<sequence>MHHVRDISMILIGSIIIALAYNFLLIPHEILSSGLSGIAMMLGIITPFDTGVLNFLLNLPLLILGVWKLGKKFITYTILSVVTISVSLSVIPIVGFTEDPILAGIFGGVIAGLGIAIVFKASGSSGGFDIIAMLLSKRSNFPLGTIISGLNAVVVIASGFVFGWDAALNTLVSIYATGKVIDLIHTNHIKLTVTIITAKGEETKDALLSGLYRGITMTEGKGGYTGEKRDILMTVITRYQLNEVKEIVKQVDPQAFMNITQTVEVAGNFDRG</sequence>
<feature type="transmembrane region" description="Helical" evidence="6">
    <location>
        <begin position="38"/>
        <end position="61"/>
    </location>
</feature>
<dbReference type="RefSeq" id="WP_126990171.1">
    <property type="nucleotide sequence ID" value="NZ_JTFC01000026.1"/>
</dbReference>
<dbReference type="InterPro" id="IPR051461">
    <property type="entry name" value="UPF0750_membrane"/>
</dbReference>
<proteinExistence type="predicted"/>
<dbReference type="AlphaFoldDB" id="A0A433RVF9"/>
<dbReference type="OrthoDB" id="1758221at2"/>
<keyword evidence="9" id="KW-1185">Reference proteome</keyword>
<organism evidence="8 9">
    <name type="scientific">Candidatus Kurthia intestinigallinarum</name>
    <dbReference type="NCBI Taxonomy" id="1562256"/>
    <lineage>
        <taxon>Bacteria</taxon>
        <taxon>Bacillati</taxon>
        <taxon>Bacillota</taxon>
        <taxon>Bacilli</taxon>
        <taxon>Bacillales</taxon>
        <taxon>Caryophanaceae</taxon>
        <taxon>Kurthia</taxon>
    </lineage>
</organism>
<evidence type="ECO:0000259" key="7">
    <source>
        <dbReference type="Pfam" id="PF10035"/>
    </source>
</evidence>
<dbReference type="GO" id="GO:0005886">
    <property type="term" value="C:plasma membrane"/>
    <property type="evidence" value="ECO:0007669"/>
    <property type="project" value="UniProtKB-SubCell"/>
</dbReference>